<evidence type="ECO:0000313" key="3">
    <source>
        <dbReference type="Proteomes" id="UP000241899"/>
    </source>
</evidence>
<dbReference type="RefSeq" id="WP_107324323.1">
    <property type="nucleotide sequence ID" value="NZ_NHSP01000025.1"/>
</dbReference>
<keyword evidence="1" id="KW-0131">Cell cycle</keyword>
<keyword evidence="3" id="KW-1185">Reference proteome</keyword>
<keyword evidence="1" id="KW-0574">Periplasm</keyword>
<dbReference type="Proteomes" id="UP000241899">
    <property type="component" value="Unassembled WGS sequence"/>
</dbReference>
<comment type="subcellular location">
    <subcellularLocation>
        <location evidence="1">Periplasm</location>
    </subcellularLocation>
</comment>
<evidence type="ECO:0000313" key="2">
    <source>
        <dbReference type="EMBL" id="PTE18363.1"/>
    </source>
</evidence>
<dbReference type="EMBL" id="PZKF01000008">
    <property type="protein sequence ID" value="PTE18363.1"/>
    <property type="molecule type" value="Genomic_DNA"/>
</dbReference>
<dbReference type="SUPFAM" id="SSF48452">
    <property type="entry name" value="TPR-like"/>
    <property type="match status" value="1"/>
</dbReference>
<dbReference type="AlphaFoldDB" id="A0A2T4JKG8"/>
<evidence type="ECO:0000256" key="1">
    <source>
        <dbReference type="HAMAP-Rule" id="MF_02066"/>
    </source>
</evidence>
<feature type="chain" id="PRO_5015791167" description="Cell division coordinator CpoB" evidence="1">
    <location>
        <begin position="27"/>
        <end position="275"/>
    </location>
</feature>
<accession>A0A2T4JKG8</accession>
<dbReference type="InterPro" id="IPR011990">
    <property type="entry name" value="TPR-like_helical_dom_sf"/>
</dbReference>
<dbReference type="GO" id="GO:0043093">
    <property type="term" value="P:FtsZ-dependent cytokinesis"/>
    <property type="evidence" value="ECO:0007669"/>
    <property type="project" value="UniProtKB-UniRule"/>
</dbReference>
<feature type="signal peptide" evidence="1">
    <location>
        <begin position="1"/>
        <end position="26"/>
    </location>
</feature>
<sequence precursor="true">MRAFGLKAALALGLTLALPQAGLAQASAQTLADIRAELGQLSAQIQGLRSELLASGQSGLAAAGGASALERMNTMEAALSRLTAQAEALENRVNRVVADGTNRLGDLEFRLCEIEPGCDIGALGAAAPLGGSGAQLAAPAAPAATGSFAMNEQADFDRAREVLGQGDFRGAADLFAAFAQTYTGGPLTGEAMYLRGQALAQAGDTAGAARAWLEAFSAAPDGPRAADNLLALGQSLGDLGQRSEACATLAEVGFRFPASPAAAQAASVRQGLSCP</sequence>
<gene>
    <name evidence="2" type="primary">ygbF</name>
    <name evidence="1" type="synonym">cpoB</name>
    <name evidence="2" type="ORF">C5F46_04990</name>
</gene>
<protein>
    <recommendedName>
        <fullName evidence="1">Cell division coordinator CpoB</fullName>
    </recommendedName>
</protein>
<name>A0A2T4JKG8_9RHOB</name>
<dbReference type="InterPro" id="IPR034706">
    <property type="entry name" value="CpoB"/>
</dbReference>
<reference evidence="2 3" key="1">
    <citation type="submission" date="2018-03" db="EMBL/GenBank/DDBJ databases">
        <title>Rhodobacter veldkampii.</title>
        <authorList>
            <person name="Meyer T.E."/>
            <person name="Miller S."/>
            <person name="Lodha T."/>
            <person name="Gandham S."/>
            <person name="Chintalapati S."/>
            <person name="Chintalapati V.R."/>
        </authorList>
    </citation>
    <scope>NUCLEOTIDE SEQUENCE [LARGE SCALE GENOMIC DNA]</scope>
    <source>
        <strain evidence="2 3">DSM 11550</strain>
    </source>
</reference>
<dbReference type="HAMAP" id="MF_02066">
    <property type="entry name" value="CpoB"/>
    <property type="match status" value="1"/>
</dbReference>
<organism evidence="2 3">
    <name type="scientific">Phaeovulum veldkampii DSM 11550</name>
    <dbReference type="NCBI Taxonomy" id="1185920"/>
    <lineage>
        <taxon>Bacteria</taxon>
        <taxon>Pseudomonadati</taxon>
        <taxon>Pseudomonadota</taxon>
        <taxon>Alphaproteobacteria</taxon>
        <taxon>Rhodobacterales</taxon>
        <taxon>Paracoccaceae</taxon>
        <taxon>Phaeovulum</taxon>
    </lineage>
</organism>
<comment type="caution">
    <text evidence="2">The sequence shown here is derived from an EMBL/GenBank/DDBJ whole genome shotgun (WGS) entry which is preliminary data.</text>
</comment>
<dbReference type="OrthoDB" id="9763909at2"/>
<dbReference type="GO" id="GO:0030288">
    <property type="term" value="C:outer membrane-bounded periplasmic space"/>
    <property type="evidence" value="ECO:0007669"/>
    <property type="project" value="UniProtKB-UniRule"/>
</dbReference>
<comment type="function">
    <text evidence="1">Mediates coordination of peptidoglycan synthesis and outer membrane constriction during cell division.</text>
</comment>
<keyword evidence="1" id="KW-0732">Signal</keyword>
<dbReference type="Pfam" id="PF13432">
    <property type="entry name" value="TPR_16"/>
    <property type="match status" value="1"/>
</dbReference>
<dbReference type="NCBIfam" id="TIGR02795">
    <property type="entry name" value="tol_pal_ybgF"/>
    <property type="match status" value="1"/>
</dbReference>
<proteinExistence type="inferred from homology"/>
<dbReference type="InterPro" id="IPR014162">
    <property type="entry name" value="CpoB_C"/>
</dbReference>
<dbReference type="Gene3D" id="1.25.40.10">
    <property type="entry name" value="Tetratricopeptide repeat domain"/>
    <property type="match status" value="1"/>
</dbReference>
<keyword evidence="1" id="KW-0132">Cell division</keyword>
<keyword evidence="1" id="KW-0175">Coiled coil</keyword>
<comment type="similarity">
    <text evidence="1">Belongs to the CpoB family.</text>
</comment>
<feature type="coiled-coil region" evidence="1">
    <location>
        <begin position="31"/>
        <end position="99"/>
    </location>
</feature>